<accession>U2KFI2</accession>
<keyword evidence="2" id="KW-1185">Reference proteome</keyword>
<reference evidence="1 2" key="1">
    <citation type="submission" date="2013-07" db="EMBL/GenBank/DDBJ databases">
        <authorList>
            <person name="Weinstock G."/>
            <person name="Sodergren E."/>
            <person name="Wylie T."/>
            <person name="Fulton L."/>
            <person name="Fulton R."/>
            <person name="Fronick C."/>
            <person name="O'Laughlin M."/>
            <person name="Godfrey J."/>
            <person name="Miner T."/>
            <person name="Herter B."/>
            <person name="Appelbaum E."/>
            <person name="Cordes M."/>
            <person name="Lek S."/>
            <person name="Wollam A."/>
            <person name="Pepin K.H."/>
            <person name="Palsikar V.B."/>
            <person name="Mitreva M."/>
            <person name="Wilson R.K."/>
        </authorList>
    </citation>
    <scope>NUCLEOTIDE SEQUENCE [LARGE SCALE GENOMIC DNA]</scope>
    <source>
        <strain evidence="1 2">ATCC 27760</strain>
    </source>
</reference>
<organism evidence="1 2">
    <name type="scientific">Ruminococcus callidus ATCC 27760</name>
    <dbReference type="NCBI Taxonomy" id="411473"/>
    <lineage>
        <taxon>Bacteria</taxon>
        <taxon>Bacillati</taxon>
        <taxon>Bacillota</taxon>
        <taxon>Clostridia</taxon>
        <taxon>Eubacteriales</taxon>
        <taxon>Oscillospiraceae</taxon>
        <taxon>Ruminococcus</taxon>
    </lineage>
</organism>
<evidence type="ECO:0000313" key="1">
    <source>
        <dbReference type="EMBL" id="ERJ97291.1"/>
    </source>
</evidence>
<protein>
    <submittedName>
        <fullName evidence="1">Uncharacterized protein</fullName>
    </submittedName>
</protein>
<dbReference type="STRING" id="411473.RUMCAL_00363"/>
<proteinExistence type="predicted"/>
<dbReference type="PATRIC" id="fig|411473.3.peg.280"/>
<sequence length="114" mass="13254">MIQVNSNQASISNLFFHDLKLYNSTNFRTLCRSDLTSVTPETVKAFSSVITRYFIFAEKHPEISDLQLRMLYFQLKLDMIGRYFANYPNVNSDDLIAFQTELKYYVAEDGDSDV</sequence>
<dbReference type="Proteomes" id="UP000016662">
    <property type="component" value="Unassembled WGS sequence"/>
</dbReference>
<name>U2KFI2_9FIRM</name>
<dbReference type="HOGENOM" id="CLU_2119321_0_0_9"/>
<evidence type="ECO:0000313" key="2">
    <source>
        <dbReference type="Proteomes" id="UP000016662"/>
    </source>
</evidence>
<comment type="caution">
    <text evidence="1">The sequence shown here is derived from an EMBL/GenBank/DDBJ whole genome shotgun (WGS) entry which is preliminary data.</text>
</comment>
<dbReference type="AlphaFoldDB" id="U2KFI2"/>
<gene>
    <name evidence="1" type="ORF">RUMCAL_00363</name>
</gene>
<dbReference type="EMBL" id="AWVF01000031">
    <property type="protein sequence ID" value="ERJ97291.1"/>
    <property type="molecule type" value="Genomic_DNA"/>
</dbReference>